<reference evidence="2" key="1">
    <citation type="submission" date="2015-01" db="EMBL/GenBank/DDBJ databases">
        <authorList>
            <person name="Xiang T."/>
            <person name="Song Y."/>
            <person name="Huang L."/>
            <person name="Wang B."/>
            <person name="Wu P."/>
        </authorList>
    </citation>
    <scope>NUCLEOTIDE SEQUENCE [LARGE SCALE GENOMIC DNA]</scope>
    <source>
        <strain evidence="2">V1</strain>
    </source>
</reference>
<dbReference type="AlphaFoldDB" id="A0A0B7H211"/>
<dbReference type="Gene3D" id="3.20.20.70">
    <property type="entry name" value="Aldolase class I"/>
    <property type="match status" value="1"/>
</dbReference>
<dbReference type="CDD" id="cd11615">
    <property type="entry name" value="SAF_NeuB_like"/>
    <property type="match status" value="1"/>
</dbReference>
<proteinExistence type="predicted"/>
<protein>
    <submittedName>
        <fullName evidence="2">SAF domain protein</fullName>
    </submittedName>
    <submittedName>
        <fullName evidence="3">Spore coat protein</fullName>
    </submittedName>
</protein>
<reference evidence="3 5" key="3">
    <citation type="submission" date="2019-08" db="EMBL/GenBank/DDBJ databases">
        <authorList>
            <person name="Kuhnert P."/>
        </authorList>
    </citation>
    <scope>NUCLEOTIDE SEQUENCE [LARGE SCALE GENOMIC DNA]</scope>
    <source>
        <strain evidence="3 5">B36.5</strain>
    </source>
</reference>
<dbReference type="Proteomes" id="UP000323594">
    <property type="component" value="Chromosome"/>
</dbReference>
<dbReference type="InterPro" id="IPR013785">
    <property type="entry name" value="Aldolase_TIM"/>
</dbReference>
<organism evidence="2 4">
    <name type="scientific">Treponema phagedenis</name>
    <dbReference type="NCBI Taxonomy" id="162"/>
    <lineage>
        <taxon>Bacteria</taxon>
        <taxon>Pseudomonadati</taxon>
        <taxon>Spirochaetota</taxon>
        <taxon>Spirochaetia</taxon>
        <taxon>Spirochaetales</taxon>
        <taxon>Treponemataceae</taxon>
        <taxon>Treponema</taxon>
    </lineage>
</organism>
<dbReference type="InterPro" id="IPR051690">
    <property type="entry name" value="PseI-like"/>
</dbReference>
<dbReference type="EMBL" id="CP042817">
    <property type="protein sequence ID" value="QEJ98610.1"/>
    <property type="molecule type" value="Genomic_DNA"/>
</dbReference>
<dbReference type="InterPro" id="IPR006190">
    <property type="entry name" value="SAF_AFP_Neu5Ac"/>
</dbReference>
<name>A0A0B7H211_TREPH</name>
<dbReference type="Proteomes" id="UP000042527">
    <property type="component" value="Unassembled WGS sequence"/>
</dbReference>
<dbReference type="SUPFAM" id="SSF51269">
    <property type="entry name" value="AFP III-like domain"/>
    <property type="match status" value="1"/>
</dbReference>
<dbReference type="GO" id="GO:0016051">
    <property type="term" value="P:carbohydrate biosynthetic process"/>
    <property type="evidence" value="ECO:0007669"/>
    <property type="project" value="InterPro"/>
</dbReference>
<gene>
    <name evidence="3" type="ORF">FUT82_11785</name>
    <name evidence="2" type="ORF">TPHV1_510043</name>
</gene>
<dbReference type="InterPro" id="IPR036732">
    <property type="entry name" value="AFP_Neu5c_C_sf"/>
</dbReference>
<accession>A0A0B7H211</accession>
<dbReference type="Gene3D" id="3.90.1210.10">
    <property type="entry name" value="Antifreeze-like/N-acetylneuraminic acid synthase C-terminal domain"/>
    <property type="match status" value="1"/>
</dbReference>
<feature type="domain" description="AFP-like" evidence="1">
    <location>
        <begin position="342"/>
        <end position="404"/>
    </location>
</feature>
<keyword evidence="3" id="KW-0167">Capsid protein</keyword>
<dbReference type="Pfam" id="PF08666">
    <property type="entry name" value="SAF"/>
    <property type="match status" value="1"/>
</dbReference>
<dbReference type="SUPFAM" id="SSF51569">
    <property type="entry name" value="Aldolase"/>
    <property type="match status" value="1"/>
</dbReference>
<dbReference type="EMBL" id="CDNC01000047">
    <property type="protein sequence ID" value="CEM62976.1"/>
    <property type="molecule type" value="Genomic_DNA"/>
</dbReference>
<dbReference type="InterPro" id="IPR013132">
    <property type="entry name" value="PseI/NeuA/B-like_N"/>
</dbReference>
<dbReference type="InterPro" id="IPR013974">
    <property type="entry name" value="SAF"/>
</dbReference>
<keyword evidence="4" id="KW-1185">Reference proteome</keyword>
<dbReference type="OrthoDB" id="9814210at2"/>
<reference evidence="4" key="2">
    <citation type="submission" date="2015-01" db="EMBL/GenBank/DDBJ databases">
        <authorList>
            <person name="Manzoor Shahid"/>
            <person name="Zubair Saima"/>
        </authorList>
    </citation>
    <scope>NUCLEOTIDE SEQUENCE [LARGE SCALE GENOMIC DNA]</scope>
    <source>
        <strain evidence="4">V1</strain>
    </source>
</reference>
<dbReference type="PROSITE" id="PS50844">
    <property type="entry name" value="AFP_LIKE"/>
    <property type="match status" value="1"/>
</dbReference>
<sequence length="409" mass="44945">MIFILGALVEGKLYPNLYKTACMPYNEEHMNSFMCGNRVFSSNSVLIIAEIGTGHEGSIERAKKLIDAAVQSGADAVKFQIVYADEILHPDSGFVDLPSGRIPLYDKFTELEVPLSFYEECFSYTRSKGALFGASPFGFKSLNELISLKPDFIKIASPELNYLQLLERAAKSGFPIILSSGVSLLRDIEAAMQTVDSFATDPCKRALLHCVTSYPAPESEYNLSLVKNLSAIFGVPTGLSDHSLDPVLVPTLSVAHGACIIEKHICLSRAEGGLDDKIALEPAMFAEMVQAVRQCEKRTNDACYTFLIEKGYDKTRLKEIAGSGIKKLAQSEAANYGRTNRSLHYYRDLPAGSTITSNDMGILRTEKTLSVGESPKFYELFINSILQRDVHAGDGAVFSDIIRKTDDTE</sequence>
<keyword evidence="3" id="KW-0946">Virion</keyword>
<evidence type="ECO:0000313" key="4">
    <source>
        <dbReference type="Proteomes" id="UP000042527"/>
    </source>
</evidence>
<dbReference type="PANTHER" id="PTHR42966:SF1">
    <property type="entry name" value="SIALIC ACID SYNTHASE"/>
    <property type="match status" value="1"/>
</dbReference>
<dbReference type="Pfam" id="PF03102">
    <property type="entry name" value="NeuB"/>
    <property type="match status" value="1"/>
</dbReference>
<evidence type="ECO:0000259" key="1">
    <source>
        <dbReference type="PROSITE" id="PS50844"/>
    </source>
</evidence>
<evidence type="ECO:0000313" key="5">
    <source>
        <dbReference type="Proteomes" id="UP000323594"/>
    </source>
</evidence>
<evidence type="ECO:0000313" key="2">
    <source>
        <dbReference type="EMBL" id="CEM62976.1"/>
    </source>
</evidence>
<dbReference type="PANTHER" id="PTHR42966">
    <property type="entry name" value="N-ACETYLNEURAMINATE SYNTHASE"/>
    <property type="match status" value="1"/>
</dbReference>
<dbReference type="InterPro" id="IPR057736">
    <property type="entry name" value="SAF_PseI/NeuA/NeuB"/>
</dbReference>
<dbReference type="GO" id="GO:0047444">
    <property type="term" value="F:N-acylneuraminate-9-phosphate synthase activity"/>
    <property type="evidence" value="ECO:0007669"/>
    <property type="project" value="TreeGrafter"/>
</dbReference>
<evidence type="ECO:0000313" key="3">
    <source>
        <dbReference type="EMBL" id="QEJ98610.1"/>
    </source>
</evidence>